<evidence type="ECO:0000313" key="6">
    <source>
        <dbReference type="EMBL" id="CRL39895.1"/>
    </source>
</evidence>
<evidence type="ECO:0000256" key="2">
    <source>
        <dbReference type="ARBA" id="ARBA00022448"/>
    </source>
</evidence>
<dbReference type="InterPro" id="IPR017871">
    <property type="entry name" value="ABC_transporter-like_CS"/>
</dbReference>
<feature type="domain" description="ABC transporter" evidence="5">
    <location>
        <begin position="5"/>
        <end position="219"/>
    </location>
</feature>
<keyword evidence="4" id="KW-0067">ATP-binding</keyword>
<proteinExistence type="inferred from homology"/>
<dbReference type="InterPro" id="IPR027417">
    <property type="entry name" value="P-loop_NTPase"/>
</dbReference>
<dbReference type="GO" id="GO:0005524">
    <property type="term" value="F:ATP binding"/>
    <property type="evidence" value="ECO:0007669"/>
    <property type="project" value="UniProtKB-KW"/>
</dbReference>
<sequence>MTNIISIYNLSKAFDGKKLFQNFNFTVKKNSVHALIGANGAGKTTLLRLLTGLYEPDEGKISVSGKHAMLLENDYLYEDKTGLENLKIFGLYFGYYVKDYKKYSDSLNITEHLLKRVSTYSKGMKRKLSILIVILINSEIIYLDEPTSGVDPLSRVEIRKIIQKLKEEGKTILITSHDLSEIEKSADYVTMIENGKVVFNEDIDNIKGTTLEELFIKEGGDYE</sequence>
<dbReference type="SMART" id="SM00382">
    <property type="entry name" value="AAA"/>
    <property type="match status" value="1"/>
</dbReference>
<dbReference type="EMBL" id="CVRS01000080">
    <property type="protein sequence ID" value="CRL39895.1"/>
    <property type="molecule type" value="Genomic_DNA"/>
</dbReference>
<dbReference type="InterPro" id="IPR003439">
    <property type="entry name" value="ABC_transporter-like_ATP-bd"/>
</dbReference>
<dbReference type="PROSITE" id="PS00211">
    <property type="entry name" value="ABC_TRANSPORTER_1"/>
    <property type="match status" value="1"/>
</dbReference>
<dbReference type="CDD" id="cd03230">
    <property type="entry name" value="ABC_DR_subfamily_A"/>
    <property type="match status" value="1"/>
</dbReference>
<organism evidence="6 7">
    <name type="scientific">Roseburia inulinivorans</name>
    <dbReference type="NCBI Taxonomy" id="360807"/>
    <lineage>
        <taxon>Bacteria</taxon>
        <taxon>Bacillati</taxon>
        <taxon>Bacillota</taxon>
        <taxon>Clostridia</taxon>
        <taxon>Lachnospirales</taxon>
        <taxon>Lachnospiraceae</taxon>
        <taxon>Roseburia</taxon>
    </lineage>
</organism>
<dbReference type="AlphaFoldDB" id="A0A0M6WQ91"/>
<keyword evidence="2" id="KW-0813">Transport</keyword>
<evidence type="ECO:0000256" key="4">
    <source>
        <dbReference type="ARBA" id="ARBA00022840"/>
    </source>
</evidence>
<dbReference type="Gene3D" id="3.40.50.300">
    <property type="entry name" value="P-loop containing nucleotide triphosphate hydrolases"/>
    <property type="match status" value="1"/>
</dbReference>
<dbReference type="PANTHER" id="PTHR42711:SF5">
    <property type="entry name" value="ABC TRANSPORTER ATP-BINDING PROTEIN NATA"/>
    <property type="match status" value="1"/>
</dbReference>
<dbReference type="RefSeq" id="WP_015529880.1">
    <property type="nucleotide sequence ID" value="NZ_CVRS01000080.1"/>
</dbReference>
<name>A0A0M6WQ91_9FIRM</name>
<dbReference type="Proteomes" id="UP000049828">
    <property type="component" value="Unassembled WGS sequence"/>
</dbReference>
<dbReference type="PANTHER" id="PTHR42711">
    <property type="entry name" value="ABC TRANSPORTER ATP-BINDING PROTEIN"/>
    <property type="match status" value="1"/>
</dbReference>
<protein>
    <recommendedName>
        <fullName evidence="5">ABC transporter domain-containing protein</fullName>
    </recommendedName>
</protein>
<dbReference type="InterPro" id="IPR050763">
    <property type="entry name" value="ABC_transporter_ATP-binding"/>
</dbReference>
<dbReference type="Pfam" id="PF00005">
    <property type="entry name" value="ABC_tran"/>
    <property type="match status" value="1"/>
</dbReference>
<evidence type="ECO:0000256" key="3">
    <source>
        <dbReference type="ARBA" id="ARBA00022741"/>
    </source>
</evidence>
<dbReference type="GO" id="GO:0016887">
    <property type="term" value="F:ATP hydrolysis activity"/>
    <property type="evidence" value="ECO:0007669"/>
    <property type="project" value="InterPro"/>
</dbReference>
<keyword evidence="3" id="KW-0547">Nucleotide-binding</keyword>
<evidence type="ECO:0000256" key="1">
    <source>
        <dbReference type="ARBA" id="ARBA00005417"/>
    </source>
</evidence>
<dbReference type="OrthoDB" id="9804819at2"/>
<accession>A0A0M6WQ91</accession>
<dbReference type="SUPFAM" id="SSF52540">
    <property type="entry name" value="P-loop containing nucleoside triphosphate hydrolases"/>
    <property type="match status" value="1"/>
</dbReference>
<dbReference type="InterPro" id="IPR003593">
    <property type="entry name" value="AAA+_ATPase"/>
</dbReference>
<evidence type="ECO:0000313" key="7">
    <source>
        <dbReference type="Proteomes" id="UP000049828"/>
    </source>
</evidence>
<dbReference type="PROSITE" id="PS50893">
    <property type="entry name" value="ABC_TRANSPORTER_2"/>
    <property type="match status" value="1"/>
</dbReference>
<gene>
    <name evidence="6" type="ORF">RIL183_04341</name>
</gene>
<evidence type="ECO:0000259" key="5">
    <source>
        <dbReference type="PROSITE" id="PS50893"/>
    </source>
</evidence>
<comment type="similarity">
    <text evidence="1">Belongs to the ABC transporter superfamily.</text>
</comment>
<keyword evidence="7" id="KW-1185">Reference proteome</keyword>
<reference evidence="7" key="1">
    <citation type="submission" date="2015-05" db="EMBL/GenBank/DDBJ databases">
        <authorList>
            <consortium name="Pathogen Informatics"/>
        </authorList>
    </citation>
    <scope>NUCLEOTIDE SEQUENCE [LARGE SCALE GENOMIC DNA]</scope>
    <source>
        <strain evidence="7">L1-83</strain>
    </source>
</reference>